<keyword evidence="16" id="KW-1185">Reference proteome</keyword>
<sequence length="1075" mass="118166">MREMFPSSNDVRRGGAAPVANGANFAEGSVSADGLPVGNLATKGAAEDQHTNKIGLANEHDKSIPLYCQHSPSNHSWRGKLRRWLFPRTHSEMEVFQGRSPLNKQKTIMVDWLDYLVILLVTFTCVLLCLQDPLDRGSDLMSAIQVCNNVLGFLFSIENVLRILCFGFIYFTADYWNIFDSLIVASSLVTTIIDLIGSNRQAGYEALRIFILFRVLRSVRFIDTARITMIASVRAFKSIGDVGILLVLFLVLAATGGVTQYNSKLTNRCLNVNTSAFLAQREAWIAQGQLIANDSSGAGGYIPSPNSTLTQWELLMSQFNDMGNFTRYQSYDQLQLQRLRKLVEYRQCGYRYADYRSSQNITVCSYRKTCTATTTVANISVHQKASFTFSNASGTFNATDRPVSLTNVTPVNASSSTTGNTFNNFVETYSDYQNCIFIDGSVVCSAPYCKLTAQYLNRTLVMIATFADYDLPFDSSNLASLAATSNEPSYLLPNEFDDLCGGLAESIPGTKKVRVWICVSVDSDVKGGLAAILIAAGEPQLANLILSSLSTSPSNAAAPIIDQNADVLNTLIPKSDSYYCLAEDAPTIGQILYPQVGGRLAEVSFPFSSPWMMSSGWNKFNTSSLVTFPGMVQWCVDELMNRVDKRFALLEPYHLPNISGMNITTNCAAVNQTILGANAALSSNLCCGRNEEGRVVCCASTNRTDTGATDYPADVMSAVCCSVNSAEEEVSTYLAARPLGAYNASAYGGGDSVQLPIVAMSLADLVNSSVFNHSVCEASLPSQLFSSFFYSVNRSSSDPEIYYYSQQQQTWQLRVNLNLTNELTLGMCVPEQLDSILTLTPPQSRALTASRKQRIFHVQWSDGSGVDPTTLVPTAFSSFVTPPSNFHPSTQNFNGSSDNNQNLIPGVNQTAPLCTLAAECYSRPLLLDAGGYDDPYDIVTYYCGERFDEQGSPLSPDVPFGSLGLHWTDAEFQQLPPYDEVFRGLERQAMGQSDFEANAWRERNCDSAANIYLEGYKCPFDYSCTSYQNPFFGMLGFENLPSSMLTDFTCITRESWHDVMYRAIDAMDQTAAIIK</sequence>
<keyword evidence="4" id="KW-0107">Calcium channel</keyword>
<evidence type="ECO:0000256" key="5">
    <source>
        <dbReference type="ARBA" id="ARBA00022692"/>
    </source>
</evidence>
<dbReference type="VEuPathDB" id="TriTrypDB:BSAL_14940"/>
<keyword evidence="5 13" id="KW-0812">Transmembrane</keyword>
<evidence type="ECO:0000256" key="2">
    <source>
        <dbReference type="ARBA" id="ARBA00022448"/>
    </source>
</evidence>
<dbReference type="InterPro" id="IPR050599">
    <property type="entry name" value="VDCC_alpha-1_subunit"/>
</dbReference>
<feature type="transmembrane region" description="Helical" evidence="13">
    <location>
        <begin position="178"/>
        <end position="196"/>
    </location>
</feature>
<keyword evidence="7" id="KW-0851">Voltage-gated channel</keyword>
<dbReference type="PANTHER" id="PTHR45628:SF7">
    <property type="entry name" value="VOLTAGE-DEPENDENT CALCIUM CHANNEL TYPE A SUBUNIT ALPHA-1"/>
    <property type="match status" value="1"/>
</dbReference>
<keyword evidence="11" id="KW-0325">Glycoprotein</keyword>
<evidence type="ECO:0000256" key="6">
    <source>
        <dbReference type="ARBA" id="ARBA00022837"/>
    </source>
</evidence>
<dbReference type="EMBL" id="CYKH01001633">
    <property type="protein sequence ID" value="CUG88343.1"/>
    <property type="molecule type" value="Genomic_DNA"/>
</dbReference>
<organism evidence="15 16">
    <name type="scientific">Bodo saltans</name>
    <name type="common">Flagellated protozoan</name>
    <dbReference type="NCBI Taxonomy" id="75058"/>
    <lineage>
        <taxon>Eukaryota</taxon>
        <taxon>Discoba</taxon>
        <taxon>Euglenozoa</taxon>
        <taxon>Kinetoplastea</taxon>
        <taxon>Metakinetoplastina</taxon>
        <taxon>Eubodonida</taxon>
        <taxon>Bodonidae</taxon>
        <taxon>Bodo</taxon>
    </lineage>
</organism>
<evidence type="ECO:0000256" key="1">
    <source>
        <dbReference type="ARBA" id="ARBA00004141"/>
    </source>
</evidence>
<evidence type="ECO:0000256" key="13">
    <source>
        <dbReference type="SAM" id="Phobius"/>
    </source>
</evidence>
<dbReference type="InterPro" id="IPR005821">
    <property type="entry name" value="Ion_trans_dom"/>
</dbReference>
<reference evidence="16" key="1">
    <citation type="submission" date="2015-09" db="EMBL/GenBank/DDBJ databases">
        <authorList>
            <consortium name="Pathogen Informatics"/>
        </authorList>
    </citation>
    <scope>NUCLEOTIDE SEQUENCE [LARGE SCALE GENOMIC DNA]</scope>
    <source>
        <strain evidence="16">Lake Konstanz</strain>
    </source>
</reference>
<feature type="transmembrane region" description="Helical" evidence="13">
    <location>
        <begin position="150"/>
        <end position="171"/>
    </location>
</feature>
<dbReference type="AlphaFoldDB" id="A0A0S4JFZ3"/>
<keyword evidence="3" id="KW-0109">Calcium transport</keyword>
<feature type="transmembrane region" description="Helical" evidence="13">
    <location>
        <begin position="112"/>
        <end position="130"/>
    </location>
</feature>
<evidence type="ECO:0000256" key="11">
    <source>
        <dbReference type="ARBA" id="ARBA00023180"/>
    </source>
</evidence>
<dbReference type="Proteomes" id="UP000051952">
    <property type="component" value="Unassembled WGS sequence"/>
</dbReference>
<dbReference type="OrthoDB" id="2984333at2759"/>
<comment type="subcellular location">
    <subcellularLocation>
        <location evidence="1">Membrane</location>
        <topology evidence="1">Multi-pass membrane protein</topology>
    </subcellularLocation>
</comment>
<keyword evidence="6" id="KW-0106">Calcium</keyword>
<evidence type="ECO:0000313" key="16">
    <source>
        <dbReference type="Proteomes" id="UP000051952"/>
    </source>
</evidence>
<keyword evidence="2" id="KW-0813">Transport</keyword>
<keyword evidence="9" id="KW-0406">Ion transport</keyword>
<accession>A0A0S4JFZ3</accession>
<dbReference type="Pfam" id="PF00520">
    <property type="entry name" value="Ion_trans"/>
    <property type="match status" value="1"/>
</dbReference>
<dbReference type="InterPro" id="IPR027359">
    <property type="entry name" value="Volt_channel_dom_sf"/>
</dbReference>
<evidence type="ECO:0000256" key="10">
    <source>
        <dbReference type="ARBA" id="ARBA00023136"/>
    </source>
</evidence>
<dbReference type="GO" id="GO:0008331">
    <property type="term" value="F:high voltage-gated calcium channel activity"/>
    <property type="evidence" value="ECO:0007669"/>
    <property type="project" value="TreeGrafter"/>
</dbReference>
<evidence type="ECO:0000256" key="9">
    <source>
        <dbReference type="ARBA" id="ARBA00023065"/>
    </source>
</evidence>
<name>A0A0S4JFZ3_BODSA</name>
<gene>
    <name evidence="15" type="ORF">BSAL_14940</name>
</gene>
<feature type="domain" description="Ion transport" evidence="14">
    <location>
        <begin position="112"/>
        <end position="278"/>
    </location>
</feature>
<dbReference type="GO" id="GO:0098703">
    <property type="term" value="P:calcium ion import across plasma membrane"/>
    <property type="evidence" value="ECO:0007669"/>
    <property type="project" value="TreeGrafter"/>
</dbReference>
<dbReference type="PANTHER" id="PTHR45628">
    <property type="entry name" value="VOLTAGE-DEPENDENT CALCIUM CHANNEL TYPE A SUBUNIT ALPHA-1"/>
    <property type="match status" value="1"/>
</dbReference>
<protein>
    <submittedName>
        <fullName evidence="15">Calcium channel protein, putative</fullName>
    </submittedName>
</protein>
<proteinExistence type="predicted"/>
<keyword evidence="10 13" id="KW-0472">Membrane</keyword>
<dbReference type="Gene3D" id="1.20.120.350">
    <property type="entry name" value="Voltage-gated potassium channels. Chain C"/>
    <property type="match status" value="1"/>
</dbReference>
<dbReference type="GO" id="GO:0005891">
    <property type="term" value="C:voltage-gated calcium channel complex"/>
    <property type="evidence" value="ECO:0007669"/>
    <property type="project" value="TreeGrafter"/>
</dbReference>
<dbReference type="SUPFAM" id="SSF81324">
    <property type="entry name" value="Voltage-gated potassium channels"/>
    <property type="match status" value="1"/>
</dbReference>
<feature type="transmembrane region" description="Helical" evidence="13">
    <location>
        <begin position="242"/>
        <end position="261"/>
    </location>
</feature>
<evidence type="ECO:0000256" key="8">
    <source>
        <dbReference type="ARBA" id="ARBA00022989"/>
    </source>
</evidence>
<evidence type="ECO:0000256" key="3">
    <source>
        <dbReference type="ARBA" id="ARBA00022568"/>
    </source>
</evidence>
<evidence type="ECO:0000256" key="12">
    <source>
        <dbReference type="ARBA" id="ARBA00023303"/>
    </source>
</evidence>
<keyword evidence="8 13" id="KW-1133">Transmembrane helix</keyword>
<keyword evidence="12" id="KW-0407">Ion channel</keyword>
<evidence type="ECO:0000259" key="14">
    <source>
        <dbReference type="Pfam" id="PF00520"/>
    </source>
</evidence>
<evidence type="ECO:0000256" key="7">
    <source>
        <dbReference type="ARBA" id="ARBA00022882"/>
    </source>
</evidence>
<evidence type="ECO:0000256" key="4">
    <source>
        <dbReference type="ARBA" id="ARBA00022673"/>
    </source>
</evidence>
<evidence type="ECO:0000313" key="15">
    <source>
        <dbReference type="EMBL" id="CUG88343.1"/>
    </source>
</evidence>
<feature type="non-terminal residue" evidence="15">
    <location>
        <position position="1075"/>
    </location>
</feature>